<feature type="region of interest" description="Disordered" evidence="3">
    <location>
        <begin position="155"/>
        <end position="213"/>
    </location>
</feature>
<comment type="caution">
    <text evidence="5">The sequence shown here is derived from an EMBL/GenBank/DDBJ whole genome shotgun (WGS) entry which is preliminary data.</text>
</comment>
<proteinExistence type="inferred from homology"/>
<dbReference type="AlphaFoldDB" id="A0A9N8ZRK2"/>
<evidence type="ECO:0000256" key="3">
    <source>
        <dbReference type="SAM" id="MobiDB-lite"/>
    </source>
</evidence>
<evidence type="ECO:0000256" key="2">
    <source>
        <dbReference type="ARBA" id="ARBA00019138"/>
    </source>
</evidence>
<dbReference type="Pfam" id="PF07572">
    <property type="entry name" value="BCNT"/>
    <property type="match status" value="1"/>
</dbReference>
<accession>A0A9N8ZRK2</accession>
<evidence type="ECO:0000259" key="4">
    <source>
        <dbReference type="PROSITE" id="PS51279"/>
    </source>
</evidence>
<dbReference type="PANTHER" id="PTHR48407:SF1">
    <property type="entry name" value="CRANIOFACIAL DEVELOPMENT PROTEIN 1"/>
    <property type="match status" value="1"/>
</dbReference>
<comment type="similarity">
    <text evidence="1">Belongs to the SWC5 family.</text>
</comment>
<feature type="compositionally biased region" description="Acidic residues" evidence="3">
    <location>
        <begin position="1"/>
        <end position="30"/>
    </location>
</feature>
<evidence type="ECO:0000313" key="5">
    <source>
        <dbReference type="EMBL" id="CAG8504821.1"/>
    </source>
</evidence>
<evidence type="ECO:0000256" key="1">
    <source>
        <dbReference type="ARBA" id="ARBA00010465"/>
    </source>
</evidence>
<keyword evidence="6" id="KW-1185">Reference proteome</keyword>
<name>A0A9N8ZRK2_9GLOM</name>
<dbReference type="Proteomes" id="UP000789342">
    <property type="component" value="Unassembled WGS sequence"/>
</dbReference>
<dbReference type="PANTHER" id="PTHR48407">
    <property type="entry name" value="CRANIOFACIAL DEVELOPMENT PROTEIN 1"/>
    <property type="match status" value="1"/>
</dbReference>
<sequence>MKILDLEELEGNSSDDSEFIPNAEDYDSDEDKGSDKDGENLNIEAKLMTRSKRKINETGEIDDEKSKKLRSRKNDDTEEESGSVAPERKINVDALWEELNEDKPSALDEHKIKDFQNSTSEDQMITITKTFEFAGEIVTEQRRVHIDSEEAKAYIESQTKNNNTTGNNNISEDSASPVEEAKSAKPSSSSTKKTRSPIAVAMAERGKFGRPKSNLSQLAASLNKKPVKINTLEKSKMDWKKYVEKEGIVHELKYHNKNGFVEKQEFLQRTYEAQNSEIKALRKGVKK</sequence>
<gene>
    <name evidence="5" type="ORF">AMORRO_LOCUS3433</name>
</gene>
<protein>
    <recommendedName>
        <fullName evidence="2">SWR1-complex protein 5</fullName>
    </recommendedName>
</protein>
<dbReference type="InterPro" id="IPR011421">
    <property type="entry name" value="BCNT-C"/>
</dbReference>
<feature type="region of interest" description="Disordered" evidence="3">
    <location>
        <begin position="1"/>
        <end position="92"/>
    </location>
</feature>
<feature type="compositionally biased region" description="Low complexity" evidence="3">
    <location>
        <begin position="159"/>
        <end position="169"/>
    </location>
</feature>
<reference evidence="5" key="1">
    <citation type="submission" date="2021-06" db="EMBL/GenBank/DDBJ databases">
        <authorList>
            <person name="Kallberg Y."/>
            <person name="Tangrot J."/>
            <person name="Rosling A."/>
        </authorList>
    </citation>
    <scope>NUCLEOTIDE SEQUENCE</scope>
    <source>
        <strain evidence="5">CL551</strain>
    </source>
</reference>
<dbReference type="EMBL" id="CAJVPV010001683">
    <property type="protein sequence ID" value="CAG8504821.1"/>
    <property type="molecule type" value="Genomic_DNA"/>
</dbReference>
<dbReference type="GO" id="GO:0000812">
    <property type="term" value="C:Swr1 complex"/>
    <property type="evidence" value="ECO:0007669"/>
    <property type="project" value="TreeGrafter"/>
</dbReference>
<feature type="domain" description="BCNT-C" evidence="4">
    <location>
        <begin position="209"/>
        <end position="287"/>
    </location>
</feature>
<dbReference type="PROSITE" id="PS51279">
    <property type="entry name" value="BCNT_C"/>
    <property type="match status" value="1"/>
</dbReference>
<dbReference type="OrthoDB" id="445677at2759"/>
<evidence type="ECO:0000313" key="6">
    <source>
        <dbReference type="Proteomes" id="UP000789342"/>
    </source>
</evidence>
<organism evidence="5 6">
    <name type="scientific">Acaulospora morrowiae</name>
    <dbReference type="NCBI Taxonomy" id="94023"/>
    <lineage>
        <taxon>Eukaryota</taxon>
        <taxon>Fungi</taxon>
        <taxon>Fungi incertae sedis</taxon>
        <taxon>Mucoromycota</taxon>
        <taxon>Glomeromycotina</taxon>
        <taxon>Glomeromycetes</taxon>
        <taxon>Diversisporales</taxon>
        <taxon>Acaulosporaceae</taxon>
        <taxon>Acaulospora</taxon>
    </lineage>
</organism>
<dbReference type="InterPro" id="IPR027124">
    <property type="entry name" value="Swc5/CFDP1/2"/>
</dbReference>